<comment type="caution">
    <text evidence="1">The sequence shown here is derived from an EMBL/GenBank/DDBJ whole genome shotgun (WGS) entry which is preliminary data.</text>
</comment>
<evidence type="ECO:0000313" key="2">
    <source>
        <dbReference type="Proteomes" id="UP000829196"/>
    </source>
</evidence>
<dbReference type="Proteomes" id="UP000829196">
    <property type="component" value="Unassembled WGS sequence"/>
</dbReference>
<keyword evidence="2" id="KW-1185">Reference proteome</keyword>
<proteinExistence type="predicted"/>
<name>A0A8T3BJF2_DENNO</name>
<reference evidence="1" key="1">
    <citation type="journal article" date="2022" name="Front. Genet.">
        <title>Chromosome-Scale Assembly of the Dendrobium nobile Genome Provides Insights Into the Molecular Mechanism of the Biosynthesis of the Medicinal Active Ingredient of Dendrobium.</title>
        <authorList>
            <person name="Xu Q."/>
            <person name="Niu S.-C."/>
            <person name="Li K.-L."/>
            <person name="Zheng P.-J."/>
            <person name="Zhang X.-J."/>
            <person name="Jia Y."/>
            <person name="Liu Y."/>
            <person name="Niu Y.-X."/>
            <person name="Yu L.-H."/>
            <person name="Chen D.-F."/>
            <person name="Zhang G.-Q."/>
        </authorList>
    </citation>
    <scope>NUCLEOTIDE SEQUENCE</scope>
    <source>
        <tissue evidence="1">Leaf</tissue>
    </source>
</reference>
<evidence type="ECO:0000313" key="1">
    <source>
        <dbReference type="EMBL" id="KAI0514287.1"/>
    </source>
</evidence>
<dbReference type="AlphaFoldDB" id="A0A8T3BJF2"/>
<accession>A0A8T3BJF2</accession>
<dbReference type="EMBL" id="JAGYWB010000008">
    <property type="protein sequence ID" value="KAI0514287.1"/>
    <property type="molecule type" value="Genomic_DNA"/>
</dbReference>
<organism evidence="1 2">
    <name type="scientific">Dendrobium nobile</name>
    <name type="common">Orchid</name>
    <dbReference type="NCBI Taxonomy" id="94219"/>
    <lineage>
        <taxon>Eukaryota</taxon>
        <taxon>Viridiplantae</taxon>
        <taxon>Streptophyta</taxon>
        <taxon>Embryophyta</taxon>
        <taxon>Tracheophyta</taxon>
        <taxon>Spermatophyta</taxon>
        <taxon>Magnoliopsida</taxon>
        <taxon>Liliopsida</taxon>
        <taxon>Asparagales</taxon>
        <taxon>Orchidaceae</taxon>
        <taxon>Epidendroideae</taxon>
        <taxon>Malaxideae</taxon>
        <taxon>Dendrobiinae</taxon>
        <taxon>Dendrobium</taxon>
    </lineage>
</organism>
<protein>
    <submittedName>
        <fullName evidence="1">Uncharacterized protein</fullName>
    </submittedName>
</protein>
<gene>
    <name evidence="1" type="ORF">KFK09_010322</name>
</gene>
<sequence length="55" mass="6511">MPNHREEFSEAYLNPLKCRIKVFRSSTFRAAFSKRARDPFFSLKMGNERNENNTA</sequence>